<feature type="transmembrane region" description="Helical" evidence="8">
    <location>
        <begin position="305"/>
        <end position="323"/>
    </location>
</feature>
<keyword evidence="3 11" id="KW-0328">Glycosyltransferase</keyword>
<dbReference type="Pfam" id="PF02366">
    <property type="entry name" value="PMT"/>
    <property type="match status" value="1"/>
</dbReference>
<sequence>MPFPLDPLDYLTRSHESRRRDLLLLTVLFGLLFLQLLGHFPLIDPDEARYAEIPREMLERGDLVTPLLNYVKYFEKPVLLYWLNAISFYLFGISEFSARLVCALSGLGTVLFSYHLGRELFGRRTGLLAALILGGCTGFLIQARINITDIPLTFTMTVALGSYILAARDAQQPRAGYYYLFYVFAALAVLAKGLIGIVLPGAVIFWHIVLTRRWRILKEMRLIPGGLLFLAVAAPWFVLVCQRNPEFFQFFFIHEHFERFLTKVHRRYQPFWYFIPILFGFMIPWSFFIPSALRNFWRNRAATGGEARLYLALWAIIIFAFFSKSNSKLPAYILPVYPALAILIGTLFDRAFNGDFRPMRRPALAFGWLLTLMGCAALLYPLVAHRPLVGPVGGLVIGSILILQGAVGLAAVKREDARQLFCGLLAGSILLFLTAPHIVFPLFVERKSYREPGEIVKKLAGPDAVLASQGLRQGLGYYAERRCVIFDGPGEIEFGSKIGDQSAWFLNRDRFRALWNGPKPVYAMILRGYLAELSASSAVRPRILWQSSKHYLVTNR</sequence>
<dbReference type="Pfam" id="PF18583">
    <property type="entry name" value="Arnt_C"/>
    <property type="match status" value="1"/>
</dbReference>
<keyword evidence="6 8" id="KW-1133">Transmembrane helix</keyword>
<name>A0ABX8J9F7_9BACT</name>
<organism evidence="11 12">
    <name type="scientific">Geomonas oryzisoli</name>
    <dbReference type="NCBI Taxonomy" id="2847992"/>
    <lineage>
        <taxon>Bacteria</taxon>
        <taxon>Pseudomonadati</taxon>
        <taxon>Thermodesulfobacteriota</taxon>
        <taxon>Desulfuromonadia</taxon>
        <taxon>Geobacterales</taxon>
        <taxon>Geobacteraceae</taxon>
        <taxon>Geomonas</taxon>
    </lineage>
</organism>
<evidence type="ECO:0000256" key="6">
    <source>
        <dbReference type="ARBA" id="ARBA00022989"/>
    </source>
</evidence>
<feature type="transmembrane region" description="Helical" evidence="8">
    <location>
        <begin position="222"/>
        <end position="240"/>
    </location>
</feature>
<feature type="transmembrane region" description="Helical" evidence="8">
    <location>
        <begin position="389"/>
        <end position="412"/>
    </location>
</feature>
<evidence type="ECO:0000256" key="3">
    <source>
        <dbReference type="ARBA" id="ARBA00022676"/>
    </source>
</evidence>
<evidence type="ECO:0000256" key="2">
    <source>
        <dbReference type="ARBA" id="ARBA00022475"/>
    </source>
</evidence>
<feature type="domain" description="Aminoarabinose transferase C-terminal" evidence="10">
    <location>
        <begin position="456"/>
        <end position="555"/>
    </location>
</feature>
<comment type="subcellular location">
    <subcellularLocation>
        <location evidence="1">Cell membrane</location>
        <topology evidence="1">Multi-pass membrane protein</topology>
    </subcellularLocation>
</comment>
<feature type="transmembrane region" description="Helical" evidence="8">
    <location>
        <begin position="177"/>
        <end position="210"/>
    </location>
</feature>
<feature type="transmembrane region" description="Helical" evidence="8">
    <location>
        <begin position="22"/>
        <end position="42"/>
    </location>
</feature>
<gene>
    <name evidence="11" type="ORF">KP004_07360</name>
</gene>
<evidence type="ECO:0000256" key="7">
    <source>
        <dbReference type="ARBA" id="ARBA00023136"/>
    </source>
</evidence>
<dbReference type="PANTHER" id="PTHR33908">
    <property type="entry name" value="MANNOSYLTRANSFERASE YKCB-RELATED"/>
    <property type="match status" value="1"/>
</dbReference>
<evidence type="ECO:0000313" key="11">
    <source>
        <dbReference type="EMBL" id="QWV94985.1"/>
    </source>
</evidence>
<evidence type="ECO:0000259" key="10">
    <source>
        <dbReference type="Pfam" id="PF18583"/>
    </source>
</evidence>
<dbReference type="PANTHER" id="PTHR33908:SF3">
    <property type="entry name" value="UNDECAPRENYL PHOSPHATE-ALPHA-4-AMINO-4-DEOXY-L-ARABINOSE ARABINOSYL TRANSFERASE"/>
    <property type="match status" value="1"/>
</dbReference>
<reference evidence="11 12" key="1">
    <citation type="submission" date="2021-06" db="EMBL/GenBank/DDBJ databases">
        <title>Gemonas diversity in paddy soil.</title>
        <authorList>
            <person name="Liu G."/>
        </authorList>
    </citation>
    <scope>NUCLEOTIDE SEQUENCE [LARGE SCALE GENOMIC DNA]</scope>
    <source>
        <strain evidence="11 12">RG10</strain>
    </source>
</reference>
<dbReference type="EMBL" id="CP076723">
    <property type="protein sequence ID" value="QWV94985.1"/>
    <property type="molecule type" value="Genomic_DNA"/>
</dbReference>
<feature type="transmembrane region" description="Helical" evidence="8">
    <location>
        <begin position="126"/>
        <end position="145"/>
    </location>
</feature>
<keyword evidence="4 11" id="KW-0808">Transferase</keyword>
<dbReference type="Proteomes" id="UP000683557">
    <property type="component" value="Chromosome"/>
</dbReference>
<feature type="transmembrane region" description="Helical" evidence="8">
    <location>
        <begin position="329"/>
        <end position="352"/>
    </location>
</feature>
<evidence type="ECO:0000256" key="4">
    <source>
        <dbReference type="ARBA" id="ARBA00022679"/>
    </source>
</evidence>
<feature type="transmembrane region" description="Helical" evidence="8">
    <location>
        <begin position="424"/>
        <end position="444"/>
    </location>
</feature>
<dbReference type="InterPro" id="IPR003342">
    <property type="entry name" value="ArnT-like_N"/>
</dbReference>
<proteinExistence type="predicted"/>
<keyword evidence="2" id="KW-1003">Cell membrane</keyword>
<feature type="transmembrane region" description="Helical" evidence="8">
    <location>
        <begin position="364"/>
        <end position="383"/>
    </location>
</feature>
<dbReference type="InterPro" id="IPR050297">
    <property type="entry name" value="LipidA_mod_glycosyltrf_83"/>
</dbReference>
<dbReference type="EC" id="2.4.-.-" evidence="11"/>
<keyword evidence="12" id="KW-1185">Reference proteome</keyword>
<evidence type="ECO:0000259" key="9">
    <source>
        <dbReference type="Pfam" id="PF02366"/>
    </source>
</evidence>
<evidence type="ECO:0000256" key="1">
    <source>
        <dbReference type="ARBA" id="ARBA00004651"/>
    </source>
</evidence>
<keyword evidence="7 8" id="KW-0472">Membrane</keyword>
<feature type="domain" description="ArnT-like N-terminal" evidence="9">
    <location>
        <begin position="22"/>
        <end position="247"/>
    </location>
</feature>
<evidence type="ECO:0000256" key="8">
    <source>
        <dbReference type="SAM" id="Phobius"/>
    </source>
</evidence>
<feature type="transmembrane region" description="Helical" evidence="8">
    <location>
        <begin position="86"/>
        <end position="114"/>
    </location>
</feature>
<evidence type="ECO:0000256" key="5">
    <source>
        <dbReference type="ARBA" id="ARBA00022692"/>
    </source>
</evidence>
<keyword evidence="5 8" id="KW-0812">Transmembrane</keyword>
<evidence type="ECO:0000313" key="12">
    <source>
        <dbReference type="Proteomes" id="UP000683557"/>
    </source>
</evidence>
<accession>A0ABX8J9F7</accession>
<dbReference type="GO" id="GO:0016757">
    <property type="term" value="F:glycosyltransferase activity"/>
    <property type="evidence" value="ECO:0007669"/>
    <property type="project" value="UniProtKB-KW"/>
</dbReference>
<protein>
    <submittedName>
        <fullName evidence="11">Glycosyltransferase family 39 protein</fullName>
        <ecNumber evidence="11">2.4.-.-</ecNumber>
    </submittedName>
</protein>
<dbReference type="RefSeq" id="WP_216801687.1">
    <property type="nucleotide sequence ID" value="NZ_CP076723.1"/>
</dbReference>
<dbReference type="InterPro" id="IPR040845">
    <property type="entry name" value="Arnt_C"/>
</dbReference>
<feature type="transmembrane region" description="Helical" evidence="8">
    <location>
        <begin position="271"/>
        <end position="293"/>
    </location>
</feature>